<sequence length="181" mass="20293">MVVAMPWMPPPMAISRRDRGSREHGLSATGRKTPLFFFSLSFIFRPLSAVFNITTTRTRCTPPDLLLAWPLASSPVVALPFLHAAWCRVPVSCSAPLPFSKNPLVLLSRLVNLCRRRSFNNTLSPYPTRPYLYLPDHRPGLAPNPARWKGRLLPFGRLLALAPLALPLLPNSALRRLYLTT</sequence>
<proteinExistence type="predicted"/>
<name>A0ABR1NB79_9PEZI</name>
<protein>
    <submittedName>
        <fullName evidence="1">Uncharacterized protein</fullName>
    </submittedName>
</protein>
<comment type="caution">
    <text evidence="1">The sequence shown here is derived from an EMBL/GenBank/DDBJ whole genome shotgun (WGS) entry which is preliminary data.</text>
</comment>
<organism evidence="1 2">
    <name type="scientific">Phyllosticta paracitricarpa</name>
    <dbReference type="NCBI Taxonomy" id="2016321"/>
    <lineage>
        <taxon>Eukaryota</taxon>
        <taxon>Fungi</taxon>
        <taxon>Dikarya</taxon>
        <taxon>Ascomycota</taxon>
        <taxon>Pezizomycotina</taxon>
        <taxon>Dothideomycetes</taxon>
        <taxon>Dothideomycetes incertae sedis</taxon>
        <taxon>Botryosphaeriales</taxon>
        <taxon>Phyllostictaceae</taxon>
        <taxon>Phyllosticta</taxon>
    </lineage>
</organism>
<accession>A0ABR1NB79</accession>
<evidence type="ECO:0000313" key="1">
    <source>
        <dbReference type="EMBL" id="KAK7611336.1"/>
    </source>
</evidence>
<reference evidence="1 2" key="1">
    <citation type="submission" date="2024-04" db="EMBL/GenBank/DDBJ databases">
        <title>Phyllosticta paracitricarpa is synonymous to the EU quarantine fungus P. citricarpa based on phylogenomic analyses.</title>
        <authorList>
            <consortium name="Lawrence Berkeley National Laboratory"/>
            <person name="Van ingen-buijs V.A."/>
            <person name="Van westerhoven A.C."/>
            <person name="Haridas S."/>
            <person name="Skiadas P."/>
            <person name="Martin F."/>
            <person name="Groenewald J.Z."/>
            <person name="Crous P.W."/>
            <person name="Seidl M.F."/>
        </authorList>
    </citation>
    <scope>NUCLEOTIDE SEQUENCE [LARGE SCALE GENOMIC DNA]</scope>
    <source>
        <strain evidence="1 2">CBS 141358</strain>
    </source>
</reference>
<dbReference type="EMBL" id="JBBPBF010000014">
    <property type="protein sequence ID" value="KAK7611336.1"/>
    <property type="molecule type" value="Genomic_DNA"/>
</dbReference>
<evidence type="ECO:0000313" key="2">
    <source>
        <dbReference type="Proteomes" id="UP001367316"/>
    </source>
</evidence>
<dbReference type="Proteomes" id="UP001367316">
    <property type="component" value="Unassembled WGS sequence"/>
</dbReference>
<gene>
    <name evidence="1" type="ORF">JOL62DRAFT_75470</name>
</gene>
<keyword evidence="2" id="KW-1185">Reference proteome</keyword>